<dbReference type="Proteomes" id="UP000056255">
    <property type="component" value="Chromosome"/>
</dbReference>
<dbReference type="EMBL" id="CP012173">
    <property type="protein sequence ID" value="AKV77048.1"/>
    <property type="molecule type" value="Genomic_DNA"/>
</dbReference>
<name>A0A088E8D0_9CREN</name>
<dbReference type="Proteomes" id="UP000068832">
    <property type="component" value="Chromosome"/>
</dbReference>
<dbReference type="EMBL" id="CP012172">
    <property type="protein sequence ID" value="AKV74812.1"/>
    <property type="molecule type" value="Genomic_DNA"/>
</dbReference>
<organism evidence="1 7">
    <name type="scientific">Metallosphaera sedula</name>
    <dbReference type="NCBI Taxonomy" id="43687"/>
    <lineage>
        <taxon>Archaea</taxon>
        <taxon>Thermoproteota</taxon>
        <taxon>Thermoprotei</taxon>
        <taxon>Sulfolobales</taxon>
        <taxon>Sulfolobaceae</taxon>
        <taxon>Metallosphaera</taxon>
    </lineage>
</organism>
<evidence type="ECO:0000313" key="3">
    <source>
        <dbReference type="EMBL" id="AKV77048.1"/>
    </source>
</evidence>
<dbReference type="EMBL" id="CP012175">
    <property type="protein sequence ID" value="AKV81545.1"/>
    <property type="molecule type" value="Genomic_DNA"/>
</dbReference>
<accession>A0A088E8D0</accession>
<dbReference type="RefSeq" id="WP_012021780.1">
    <property type="nucleotide sequence ID" value="NZ_CP008822.1"/>
</dbReference>
<dbReference type="Proteomes" id="UP000061362">
    <property type="component" value="Chromosome"/>
</dbReference>
<gene>
    <name evidence="1" type="ORF">HA72_1853</name>
    <name evidence="2" type="ORF">MsedA_1896</name>
    <name evidence="3" type="ORF">MsedB_1898</name>
    <name evidence="4" type="ORF">MsedC_1896</name>
    <name evidence="5" type="ORF">MsedD_1897</name>
    <name evidence="6" type="ORF">MsedE_1897</name>
</gene>
<evidence type="ECO:0008006" key="13">
    <source>
        <dbReference type="Google" id="ProtNLM"/>
    </source>
</evidence>
<evidence type="ECO:0000313" key="9">
    <source>
        <dbReference type="Proteomes" id="UP000061362"/>
    </source>
</evidence>
<dbReference type="EMBL" id="CP012176">
    <property type="protein sequence ID" value="AKV83777.1"/>
    <property type="molecule type" value="Genomic_DNA"/>
</dbReference>
<evidence type="ECO:0000313" key="6">
    <source>
        <dbReference type="EMBL" id="AKV83777.1"/>
    </source>
</evidence>
<dbReference type="Proteomes" id="UP000029084">
    <property type="component" value="Chromosome"/>
</dbReference>
<protein>
    <recommendedName>
        <fullName evidence="13">DUF3800 domain-containing protein</fullName>
    </recommendedName>
</protein>
<dbReference type="EMBL" id="CP008822">
    <property type="protein sequence ID" value="AIM27977.1"/>
    <property type="molecule type" value="Genomic_DNA"/>
</dbReference>
<reference evidence="1 7" key="1">
    <citation type="journal article" date="2014" name="J. Bacteriol.">
        <title>Role of an Archaeal PitA Transporter in the Copper and Arsenic Resistance of Metallosphaera sedula, an Extreme Thermoacidophile.</title>
        <authorList>
            <person name="McCarthy S."/>
            <person name="Ai C."/>
            <person name="Wheaton G."/>
            <person name="Tevatia R."/>
            <person name="Eckrich V."/>
            <person name="Kelly R."/>
            <person name="Blum P."/>
        </authorList>
    </citation>
    <scope>NUCLEOTIDE SEQUENCE [LARGE SCALE GENOMIC DNA]</scope>
    <source>
        <strain evidence="1 7">CuR1</strain>
    </source>
</reference>
<evidence type="ECO:0000313" key="7">
    <source>
        <dbReference type="Proteomes" id="UP000029084"/>
    </source>
</evidence>
<evidence type="ECO:0000313" key="4">
    <source>
        <dbReference type="EMBL" id="AKV79300.1"/>
    </source>
</evidence>
<dbReference type="AlphaFoldDB" id="A0A088E8D0"/>
<evidence type="ECO:0000313" key="5">
    <source>
        <dbReference type="EMBL" id="AKV81545.1"/>
    </source>
</evidence>
<dbReference type="GeneID" id="97613047"/>
<dbReference type="Proteomes" id="UP000062475">
    <property type="component" value="Chromosome"/>
</dbReference>
<evidence type="ECO:0000313" key="12">
    <source>
        <dbReference type="Proteomes" id="UP000068832"/>
    </source>
</evidence>
<evidence type="ECO:0000313" key="10">
    <source>
        <dbReference type="Proteomes" id="UP000062398"/>
    </source>
</evidence>
<evidence type="ECO:0000313" key="11">
    <source>
        <dbReference type="Proteomes" id="UP000062475"/>
    </source>
</evidence>
<dbReference type="PATRIC" id="fig|43687.5.peg.2006"/>
<proteinExistence type="predicted"/>
<dbReference type="Proteomes" id="UP000062398">
    <property type="component" value="Chromosome"/>
</dbReference>
<evidence type="ECO:0000313" key="1">
    <source>
        <dbReference type="EMBL" id="AIM27977.1"/>
    </source>
</evidence>
<evidence type="ECO:0000313" key="8">
    <source>
        <dbReference type="Proteomes" id="UP000056255"/>
    </source>
</evidence>
<evidence type="ECO:0000313" key="2">
    <source>
        <dbReference type="EMBL" id="AKV74812.1"/>
    </source>
</evidence>
<sequence length="223" mass="25534">MTASLIVAVDESGSPSRTVDEPFCLGISVILDVDRFRDSYREVSERVFGREAVFKYSHDRPKPGKAGRVKDEFISLLSRHILALGIVIYKEEDIGNLVLEVYGKLVALHLERILGKRKASHVGLIYDRNPLFREDQKTLLANSFHKWVRLGSHSFTVKFGGKDKDIWVSSADYVAGLTREMTLCQGRKISDMEYCERVGLWFKGLNVSRSVYRTSDIRRMFLR</sequence>
<dbReference type="EMBL" id="CP012174">
    <property type="protein sequence ID" value="AKV79300.1"/>
    <property type="molecule type" value="Genomic_DNA"/>
</dbReference>
<reference evidence="9 10" key="2">
    <citation type="journal article" date="2015" name="Genome Announc.">
        <title>Complete Genome Sequences of Evolved Arsenate-Resistant Metallosphaera sedula Strains.</title>
        <authorList>
            <person name="Ai C."/>
            <person name="McCarthy S."/>
            <person name="Schackwitz W."/>
            <person name="Martin J."/>
            <person name="Lipzen A."/>
            <person name="Blum P."/>
        </authorList>
    </citation>
    <scope>NUCLEOTIDE SEQUENCE [LARGE SCALE GENOMIC DNA]</scope>
    <source>
        <strain evidence="4 10">ARS120-1</strain>
        <strain evidence="5 9">ARS120-2</strain>
        <strain evidence="2 12">ARS50-1</strain>
        <strain evidence="3 11">ARS50-2</strain>
    </source>
</reference>
<reference evidence="6 8" key="3">
    <citation type="submission" date="2015-07" db="EMBL/GenBank/DDBJ databases">
        <title>Physiological, transcriptional responses and genome re-sequencing of acid resistant extremely thermoacidophilic Metallosphaera sedula SARC-M1.</title>
        <authorList>
            <person name="Ai C."/>
            <person name="McCarthy S."/>
            <person name="Eckrich V."/>
            <person name="Rudrappa D."/>
            <person name="Qiu G."/>
            <person name="Blum P."/>
        </authorList>
    </citation>
    <scope>NUCLEOTIDE SEQUENCE [LARGE SCALE GENOMIC DNA]</scope>
    <source>
        <strain evidence="6 8">SARC-M1</strain>
    </source>
</reference>